<reference evidence="8 9" key="1">
    <citation type="submission" date="2016-11" db="EMBL/GenBank/DDBJ databases">
        <title>Rahnella oryzae sp. nov., isolated from rice root.</title>
        <authorList>
            <person name="Zhang X.-X."/>
            <person name="Zhang J."/>
        </authorList>
    </citation>
    <scope>NUCLEOTIDE SEQUENCE [LARGE SCALE GENOMIC DNA]</scope>
    <source>
        <strain evidence="8 9">J11-6</strain>
    </source>
</reference>
<dbReference type="InterPro" id="IPR036188">
    <property type="entry name" value="FAD/NAD-bd_sf"/>
</dbReference>
<evidence type="ECO:0000256" key="2">
    <source>
        <dbReference type="ARBA" id="ARBA00004924"/>
    </source>
</evidence>
<dbReference type="SUPFAM" id="SSF51905">
    <property type="entry name" value="FAD/NAD(P)-binding domain"/>
    <property type="match status" value="2"/>
</dbReference>
<dbReference type="PANTHER" id="PTHR42802:SF1">
    <property type="entry name" value="L-ORNITHINE N(5)-MONOOXYGENASE"/>
    <property type="match status" value="1"/>
</dbReference>
<dbReference type="PANTHER" id="PTHR42802">
    <property type="entry name" value="MONOOXYGENASE"/>
    <property type="match status" value="1"/>
</dbReference>
<evidence type="ECO:0008006" key="10">
    <source>
        <dbReference type="Google" id="ProtNLM"/>
    </source>
</evidence>
<dbReference type="PRINTS" id="PR00368">
    <property type="entry name" value="FADPNR"/>
</dbReference>
<evidence type="ECO:0000256" key="7">
    <source>
        <dbReference type="ARBA" id="ARBA00023002"/>
    </source>
</evidence>
<dbReference type="Gene3D" id="3.50.50.60">
    <property type="entry name" value="FAD/NAD(P)-binding domain"/>
    <property type="match status" value="1"/>
</dbReference>
<gene>
    <name evidence="8" type="ORF">BMI79_01650</name>
</gene>
<evidence type="ECO:0000313" key="9">
    <source>
        <dbReference type="Proteomes" id="UP000216021"/>
    </source>
</evidence>
<evidence type="ECO:0000256" key="5">
    <source>
        <dbReference type="ARBA" id="ARBA00022827"/>
    </source>
</evidence>
<dbReference type="Pfam" id="PF13434">
    <property type="entry name" value="Lys_Orn_oxgnase"/>
    <property type="match status" value="1"/>
</dbReference>
<evidence type="ECO:0000256" key="4">
    <source>
        <dbReference type="ARBA" id="ARBA00022630"/>
    </source>
</evidence>
<organism evidence="8 9">
    <name type="scientific">Serratia oryzae</name>
    <dbReference type="NCBI Taxonomy" id="2034155"/>
    <lineage>
        <taxon>Bacteria</taxon>
        <taxon>Pseudomonadati</taxon>
        <taxon>Pseudomonadota</taxon>
        <taxon>Gammaproteobacteria</taxon>
        <taxon>Enterobacterales</taxon>
        <taxon>Yersiniaceae</taxon>
        <taxon>Serratia</taxon>
    </lineage>
</organism>
<evidence type="ECO:0000256" key="1">
    <source>
        <dbReference type="ARBA" id="ARBA00001974"/>
    </source>
</evidence>
<keyword evidence="4" id="KW-0285">Flavoprotein</keyword>
<evidence type="ECO:0000313" key="8">
    <source>
        <dbReference type="EMBL" id="OMQ27058.1"/>
    </source>
</evidence>
<dbReference type="InterPro" id="IPR025700">
    <property type="entry name" value="Lys/Orn_oxygenase"/>
</dbReference>
<keyword evidence="7" id="KW-0560">Oxidoreductase</keyword>
<comment type="cofactor">
    <cofactor evidence="1">
        <name>FAD</name>
        <dbReference type="ChEBI" id="CHEBI:57692"/>
    </cofactor>
</comment>
<dbReference type="RefSeq" id="WP_076940099.1">
    <property type="nucleotide sequence ID" value="NZ_MOXD01000001.1"/>
</dbReference>
<dbReference type="GO" id="GO:0016491">
    <property type="term" value="F:oxidoreductase activity"/>
    <property type="evidence" value="ECO:0007669"/>
    <property type="project" value="UniProtKB-KW"/>
</dbReference>
<comment type="caution">
    <text evidence="8">The sequence shown here is derived from an EMBL/GenBank/DDBJ whole genome shotgun (WGS) entry which is preliminary data.</text>
</comment>
<dbReference type="STRING" id="2034155.BMI79_01650"/>
<keyword evidence="6" id="KW-0521">NADP</keyword>
<dbReference type="OrthoDB" id="7527071at2"/>
<evidence type="ECO:0000256" key="3">
    <source>
        <dbReference type="ARBA" id="ARBA00007588"/>
    </source>
</evidence>
<dbReference type="Proteomes" id="UP000216021">
    <property type="component" value="Unassembled WGS sequence"/>
</dbReference>
<proteinExistence type="inferred from homology"/>
<comment type="similarity">
    <text evidence="3">Belongs to the lysine N(6)-hydroxylase/L-ornithine N(5)-oxygenase family.</text>
</comment>
<name>A0A1S8CRG8_9GAMM</name>
<dbReference type="AlphaFoldDB" id="A0A1S8CRG8"/>
<protein>
    <recommendedName>
        <fullName evidence="10">Ornithine monooxygenase</fullName>
    </recommendedName>
</protein>
<comment type="pathway">
    <text evidence="2">Siderophore biosynthesis.</text>
</comment>
<evidence type="ECO:0000256" key="6">
    <source>
        <dbReference type="ARBA" id="ARBA00022857"/>
    </source>
</evidence>
<keyword evidence="9" id="KW-1185">Reference proteome</keyword>
<sequence>MSIYAHYSIVGIGFGPSNIALAITLEEDFPGTRCIFFESAPSSEWQAGLLLANSDIQNHPLRDLATPRNPRSHYSFTNYLFKKGRLFEHFNLGLQFPYRYEYRDYIKWAAGHFDGAVEYSTTVKTVRLLPLLEGSARFKLTTNTGKIITCDNLVIATGRTPYIPQVLNAVEHNNLIHGANFKSVTERISSGTVNSIAVVGGSQSAIEIMLYLANNFPQVTLHGISRKFGYRLKDTSPFTGEVYFPDFVDTFYNSKAVYKQRLKDDLNLTNYSASDADVLDELYRLIYRDKYFGNKKLTIHNSVDITNAVMDGTKVSLELATAHSDEEIERVQVDLVVSATGFRDIGPYEHQEVCPPLLNDLYPHLHKNDIGEIQLGRDYRLELTNAGKLGLYLNGLCESSHGMGDAGSLSLVSLRSKQIADSINKLRTCTDHLTHSLKTEA</sequence>
<accession>A0A1S8CRG8</accession>
<keyword evidence="5" id="KW-0274">FAD</keyword>
<dbReference type="EMBL" id="MOXD01000001">
    <property type="protein sequence ID" value="OMQ27058.1"/>
    <property type="molecule type" value="Genomic_DNA"/>
</dbReference>